<dbReference type="AlphaFoldDB" id="A0A157SYA9"/>
<dbReference type="EMBL" id="LT549890">
    <property type="protein sequence ID" value="SAI83950.1"/>
    <property type="molecule type" value="Genomic_DNA"/>
</dbReference>
<dbReference type="Gene3D" id="3.40.50.1010">
    <property type="entry name" value="5'-nuclease"/>
    <property type="match status" value="1"/>
</dbReference>
<accession>A0A157SYA9</accession>
<dbReference type="InterPro" id="IPR002716">
    <property type="entry name" value="PIN_dom"/>
</dbReference>
<sequence length="145" mass="17141">MENDRMGFSRDLKVLVDTNILLYVYDGLDPFNKVLEFLDYKPSFFIHSTVLRELDILFEKNKKGFIISSRIKIARKYLEVYKNLWNLINDYDDLPTDEALIRTALKHNMFIFTNDKELKNDAIKKGIGVLFLQNRSKIIKSLYPI</sequence>
<proteinExistence type="predicted"/>
<dbReference type="CDD" id="cd09879">
    <property type="entry name" value="PIN_VapC_AF0591-like"/>
    <property type="match status" value="1"/>
</dbReference>
<dbReference type="SUPFAM" id="SSF88723">
    <property type="entry name" value="PIN domain-like"/>
    <property type="match status" value="1"/>
</dbReference>
<dbReference type="Proteomes" id="UP000076770">
    <property type="component" value="Chromosome i"/>
</dbReference>
<feature type="domain" description="PIN" evidence="1">
    <location>
        <begin position="12"/>
        <end position="120"/>
    </location>
</feature>
<name>A0A157SYA9_SACSO</name>
<protein>
    <submittedName>
        <fullName evidence="2">Nucleotide-binding protein PINc</fullName>
    </submittedName>
</protein>
<organism evidence="2 3">
    <name type="scientific">Saccharolobus solfataricus</name>
    <name type="common">Sulfolobus solfataricus</name>
    <dbReference type="NCBI Taxonomy" id="2287"/>
    <lineage>
        <taxon>Archaea</taxon>
        <taxon>Thermoproteota</taxon>
        <taxon>Thermoprotei</taxon>
        <taxon>Sulfolobales</taxon>
        <taxon>Sulfolobaceae</taxon>
        <taxon>Saccharolobus</taxon>
    </lineage>
</organism>
<dbReference type="InterPro" id="IPR041120">
    <property type="entry name" value="PIN_9"/>
</dbReference>
<evidence type="ECO:0000259" key="1">
    <source>
        <dbReference type="SMART" id="SM00670"/>
    </source>
</evidence>
<dbReference type="PATRIC" id="fig|2287.9.peg.401"/>
<gene>
    <name evidence="2" type="ORF">SSOP1_0395</name>
</gene>
<dbReference type="SMART" id="SM00670">
    <property type="entry name" value="PINc"/>
    <property type="match status" value="1"/>
</dbReference>
<evidence type="ECO:0000313" key="2">
    <source>
        <dbReference type="EMBL" id="SAI83950.1"/>
    </source>
</evidence>
<dbReference type="InterPro" id="IPR029060">
    <property type="entry name" value="PIN-like_dom_sf"/>
</dbReference>
<reference evidence="3" key="1">
    <citation type="submission" date="2016-04" db="EMBL/GenBank/DDBJ databases">
        <authorList>
            <person name="Shah S.A."/>
            <person name="Garrett R.A."/>
        </authorList>
    </citation>
    <scope>NUCLEOTIDE SEQUENCE [LARGE SCALE GENOMIC DNA]</scope>
    <source>
        <strain evidence="3">ATCC 35091 / DSM 1616 / JCM 8930 / NBRC 15331 / P1</strain>
    </source>
</reference>
<dbReference type="Pfam" id="PF18477">
    <property type="entry name" value="PIN_9"/>
    <property type="match status" value="1"/>
</dbReference>
<evidence type="ECO:0000313" key="3">
    <source>
        <dbReference type="Proteomes" id="UP000076770"/>
    </source>
</evidence>